<sequence>MKNVNLENKITVITGASSGIGAEIAIEVAKKQSTVVLIARNIEKLQQVQARIKQVADVDVILIAADMSQPHMIDQVYSKMKSKLGHFDYLVNAAGFGNFDPFFEMSMTTAHEMFDLNVLGLMYFTRLIGRDMMEAESGKIINLGSVAGKIPTPKAAAYSATKAAVIQFSNVLRLELAPFNVQVMTVNPGPVATNFFDIADKDGHYVENVGSFMLKPDELAQKVVSHFEDSKKDLTLPFSLNIASKFYLLFPSIGDYIIMKWGDKK</sequence>
<accession>A0ABU8SG55</accession>
<keyword evidence="5" id="KW-1185">Reference proteome</keyword>
<evidence type="ECO:0000256" key="3">
    <source>
        <dbReference type="RuleBase" id="RU000363"/>
    </source>
</evidence>
<dbReference type="InterPro" id="IPR020904">
    <property type="entry name" value="Sc_DH/Rdtase_CS"/>
</dbReference>
<evidence type="ECO:0000256" key="1">
    <source>
        <dbReference type="ARBA" id="ARBA00006484"/>
    </source>
</evidence>
<dbReference type="Gene3D" id="3.40.50.720">
    <property type="entry name" value="NAD(P)-binding Rossmann-like Domain"/>
    <property type="match status" value="1"/>
</dbReference>
<dbReference type="SUPFAM" id="SSF51735">
    <property type="entry name" value="NAD(P)-binding Rossmann-fold domains"/>
    <property type="match status" value="1"/>
</dbReference>
<dbReference type="EC" id="1.-.-.-" evidence="4"/>
<dbReference type="EMBL" id="JAWMWG010000001">
    <property type="protein sequence ID" value="MEJ6348370.1"/>
    <property type="molecule type" value="Genomic_DNA"/>
</dbReference>
<dbReference type="PANTHER" id="PTHR44196:SF1">
    <property type="entry name" value="DEHYDROGENASE_REDUCTASE SDR FAMILY MEMBER 7B"/>
    <property type="match status" value="1"/>
</dbReference>
<keyword evidence="2 4" id="KW-0560">Oxidoreductase</keyword>
<dbReference type="InterPro" id="IPR036291">
    <property type="entry name" value="NAD(P)-bd_dom_sf"/>
</dbReference>
<dbReference type="PRINTS" id="PR00081">
    <property type="entry name" value="GDHRDH"/>
</dbReference>
<dbReference type="PROSITE" id="PS00061">
    <property type="entry name" value="ADH_SHORT"/>
    <property type="match status" value="1"/>
</dbReference>
<organism evidence="4 5">
    <name type="scientific">Holzapfeliella saturejae</name>
    <dbReference type="NCBI Taxonomy" id="3082953"/>
    <lineage>
        <taxon>Bacteria</taxon>
        <taxon>Bacillati</taxon>
        <taxon>Bacillota</taxon>
        <taxon>Bacilli</taxon>
        <taxon>Lactobacillales</taxon>
        <taxon>Lactobacillaceae</taxon>
        <taxon>Holzapfeliella</taxon>
    </lineage>
</organism>
<evidence type="ECO:0000313" key="4">
    <source>
        <dbReference type="EMBL" id="MEJ6348370.1"/>
    </source>
</evidence>
<dbReference type="GO" id="GO:0016491">
    <property type="term" value="F:oxidoreductase activity"/>
    <property type="evidence" value="ECO:0007669"/>
    <property type="project" value="UniProtKB-KW"/>
</dbReference>
<dbReference type="PANTHER" id="PTHR44196">
    <property type="entry name" value="DEHYDROGENASE/REDUCTASE SDR FAMILY MEMBER 7B"/>
    <property type="match status" value="1"/>
</dbReference>
<dbReference type="Pfam" id="PF00106">
    <property type="entry name" value="adh_short"/>
    <property type="match status" value="1"/>
</dbReference>
<proteinExistence type="inferred from homology"/>
<comment type="similarity">
    <text evidence="1 3">Belongs to the short-chain dehydrogenases/reductases (SDR) family.</text>
</comment>
<gene>
    <name evidence="4" type="ORF">R4Y45_03900</name>
</gene>
<name>A0ABU8SG55_9LACO</name>
<evidence type="ECO:0000313" key="5">
    <source>
        <dbReference type="Proteomes" id="UP001377804"/>
    </source>
</evidence>
<dbReference type="Proteomes" id="UP001377804">
    <property type="component" value="Unassembled WGS sequence"/>
</dbReference>
<reference evidence="4 5" key="1">
    <citation type="submission" date="2023-10" db="EMBL/GenBank/DDBJ databases">
        <title>Holzapfeliella saturejae sp. nov. isolated from Satureja montana flowers.</title>
        <authorList>
            <person name="Alcantara C."/>
            <person name="Zuniga M."/>
            <person name="Landete J.M."/>
            <person name="Monedero V."/>
        </authorList>
    </citation>
    <scope>NUCLEOTIDE SEQUENCE [LARGE SCALE GENOMIC DNA]</scope>
    <source>
        <strain evidence="4 5">He02</strain>
    </source>
</reference>
<evidence type="ECO:0000256" key="2">
    <source>
        <dbReference type="ARBA" id="ARBA00023002"/>
    </source>
</evidence>
<dbReference type="PRINTS" id="PR00080">
    <property type="entry name" value="SDRFAMILY"/>
</dbReference>
<dbReference type="PIRSF" id="PIRSF000126">
    <property type="entry name" value="11-beta-HSD1"/>
    <property type="match status" value="1"/>
</dbReference>
<dbReference type="InterPro" id="IPR002347">
    <property type="entry name" value="SDR_fam"/>
</dbReference>
<comment type="caution">
    <text evidence="4">The sequence shown here is derived from an EMBL/GenBank/DDBJ whole genome shotgun (WGS) entry which is preliminary data.</text>
</comment>
<protein>
    <submittedName>
        <fullName evidence="4">SDR family oxidoreductase</fullName>
        <ecNumber evidence="4">1.-.-.-</ecNumber>
    </submittedName>
</protein>
<dbReference type="RefSeq" id="WP_339969479.1">
    <property type="nucleotide sequence ID" value="NZ_JAWMWG010000001.1"/>
</dbReference>